<dbReference type="InterPro" id="IPR051189">
    <property type="entry name" value="Splicing_assoc_domain"/>
</dbReference>
<dbReference type="Pfam" id="PF01585">
    <property type="entry name" value="G-patch"/>
    <property type="match status" value="1"/>
</dbReference>
<dbReference type="GeneID" id="36516067"/>
<dbReference type="GO" id="GO:0003676">
    <property type="term" value="F:nucleic acid binding"/>
    <property type="evidence" value="ECO:0007669"/>
    <property type="project" value="InterPro"/>
</dbReference>
<dbReference type="PROSITE" id="PS50174">
    <property type="entry name" value="G_PATCH"/>
    <property type="match status" value="1"/>
</dbReference>
<accession>A0A2T0FID0</accession>
<feature type="domain" description="G-patch" evidence="2">
    <location>
        <begin position="495"/>
        <end position="541"/>
    </location>
</feature>
<comment type="caution">
    <text evidence="3">The sequence shown here is derived from an EMBL/GenBank/DDBJ whole genome shotgun (WGS) entry which is preliminary data.</text>
</comment>
<feature type="region of interest" description="Disordered" evidence="1">
    <location>
        <begin position="60"/>
        <end position="81"/>
    </location>
</feature>
<evidence type="ECO:0000313" key="4">
    <source>
        <dbReference type="Proteomes" id="UP000238350"/>
    </source>
</evidence>
<dbReference type="SMART" id="SM00443">
    <property type="entry name" value="G_patch"/>
    <property type="match status" value="1"/>
</dbReference>
<feature type="compositionally biased region" description="Acidic residues" evidence="1">
    <location>
        <begin position="208"/>
        <end position="217"/>
    </location>
</feature>
<feature type="compositionally biased region" description="Basic residues" evidence="1">
    <location>
        <begin position="67"/>
        <end position="80"/>
    </location>
</feature>
<proteinExistence type="predicted"/>
<gene>
    <name evidence="3" type="ORF">B9G98_02319</name>
</gene>
<dbReference type="AlphaFoldDB" id="A0A2T0FID0"/>
<dbReference type="PANTHER" id="PTHR14195">
    <property type="entry name" value="G PATCH DOMAIN CONTAINING PROTEIN 2"/>
    <property type="match status" value="1"/>
</dbReference>
<feature type="compositionally biased region" description="Basic residues" evidence="1">
    <location>
        <begin position="21"/>
        <end position="31"/>
    </location>
</feature>
<dbReference type="RefSeq" id="XP_024664644.1">
    <property type="nucleotide sequence ID" value="XM_024808876.1"/>
</dbReference>
<evidence type="ECO:0000313" key="3">
    <source>
        <dbReference type="EMBL" id="PRT54699.1"/>
    </source>
</evidence>
<dbReference type="STRING" id="45607.A0A2T0FID0"/>
<organism evidence="3 4">
    <name type="scientific">Wickerhamiella sorbophila</name>
    <dbReference type="NCBI Taxonomy" id="45607"/>
    <lineage>
        <taxon>Eukaryota</taxon>
        <taxon>Fungi</taxon>
        <taxon>Dikarya</taxon>
        <taxon>Ascomycota</taxon>
        <taxon>Saccharomycotina</taxon>
        <taxon>Dipodascomycetes</taxon>
        <taxon>Dipodascales</taxon>
        <taxon>Trichomonascaceae</taxon>
        <taxon>Wickerhamiella</taxon>
    </lineage>
</organism>
<dbReference type="EMBL" id="NDIQ01000021">
    <property type="protein sequence ID" value="PRT54699.1"/>
    <property type="molecule type" value="Genomic_DNA"/>
</dbReference>
<feature type="compositionally biased region" description="Acidic residues" evidence="1">
    <location>
        <begin position="230"/>
        <end position="239"/>
    </location>
</feature>
<feature type="compositionally biased region" description="Basic residues" evidence="1">
    <location>
        <begin position="1"/>
        <end position="10"/>
    </location>
</feature>
<keyword evidence="4" id="KW-1185">Reference proteome</keyword>
<dbReference type="Proteomes" id="UP000238350">
    <property type="component" value="Unassembled WGS sequence"/>
</dbReference>
<name>A0A2T0FID0_9ASCO</name>
<reference evidence="3 4" key="1">
    <citation type="submission" date="2017-04" db="EMBL/GenBank/DDBJ databases">
        <title>Genome sequencing of [Candida] sorbophila.</title>
        <authorList>
            <person name="Ahn J.O."/>
        </authorList>
    </citation>
    <scope>NUCLEOTIDE SEQUENCE [LARGE SCALE GENOMIC DNA]</scope>
    <source>
        <strain evidence="3 4">DS02</strain>
    </source>
</reference>
<protein>
    <submittedName>
        <fullName evidence="3">Protein SQS1</fullName>
    </submittedName>
</protein>
<sequence length="548" mass="61145">MAAKRKKQSKRGTLPPNNPQTRRKGGKKGGRRGGDSNRKASGGKNWVDLDFIPLRSEFLSGGSSVSRRSKEKPKRMSGKRVLREERSALRFQPVEFVLADETYDPSVVVQKMMHDSVEGEVDPEVLMLENDERENEVRMQQMEDTESTGILSAHEIPAVSELETGYSPDSSGCEDTDHLWDLSEAAQVDFENSLDEIHLDSMSLGSDTTEEYTEDDQNGVADLSSNGEVNDIDENDYSDIDTKDANLEMSDADFMELTDSSGRSGDKSSDCDVGNFEDADVELLRRFAMRDFDGHASDIFDDYDDMDSEEADDLIQQLIGGMADFSSYEVPTTSKRKGMKTSSKRKERKKARELERLTNFGKDPELWQKYPESISVQDVLQEINDFVLSEYSQEIRFPPLDHNANYYVKEIAKLHGLATFMQGRATLKCVVAARTSRTGPVRDFARLRSLISRRQSFSRVDLNIRKDRSRKKDARPSARVRDGEIVGHQAESISSGSIGHKLMKLMGWEEGTGLGTNKAGITAPISAKVKLSKVGIVATQERAASSGV</sequence>
<dbReference type="OrthoDB" id="21470at2759"/>
<evidence type="ECO:0000256" key="1">
    <source>
        <dbReference type="SAM" id="MobiDB-lite"/>
    </source>
</evidence>
<feature type="region of interest" description="Disordered" evidence="1">
    <location>
        <begin position="1"/>
        <end position="46"/>
    </location>
</feature>
<feature type="region of interest" description="Disordered" evidence="1">
    <location>
        <begin position="201"/>
        <end position="251"/>
    </location>
</feature>
<evidence type="ECO:0000259" key="2">
    <source>
        <dbReference type="PROSITE" id="PS50174"/>
    </source>
</evidence>
<dbReference type="InterPro" id="IPR000467">
    <property type="entry name" value="G_patch_dom"/>
</dbReference>